<evidence type="ECO:0000256" key="1">
    <source>
        <dbReference type="SAM" id="SignalP"/>
    </source>
</evidence>
<protein>
    <recommendedName>
        <fullName evidence="4">Lipoprotein</fullName>
    </recommendedName>
</protein>
<dbReference type="PROSITE" id="PS51257">
    <property type="entry name" value="PROKAR_LIPOPROTEIN"/>
    <property type="match status" value="1"/>
</dbReference>
<dbReference type="Proteomes" id="UP001596528">
    <property type="component" value="Unassembled WGS sequence"/>
</dbReference>
<feature type="signal peptide" evidence="1">
    <location>
        <begin position="1"/>
        <end position="29"/>
    </location>
</feature>
<name>A0ABW2UXU9_9BACL</name>
<evidence type="ECO:0000313" key="2">
    <source>
        <dbReference type="EMBL" id="MFC7748717.1"/>
    </source>
</evidence>
<keyword evidence="1" id="KW-0732">Signal</keyword>
<proteinExistence type="predicted"/>
<dbReference type="RefSeq" id="WP_138787757.1">
    <property type="nucleotide sequence ID" value="NZ_JBHTGQ010000002.1"/>
</dbReference>
<feature type="chain" id="PRO_5047226326" description="Lipoprotein" evidence="1">
    <location>
        <begin position="30"/>
        <end position="278"/>
    </location>
</feature>
<reference evidence="3" key="1">
    <citation type="journal article" date="2019" name="Int. J. Syst. Evol. Microbiol.">
        <title>The Global Catalogue of Microorganisms (GCM) 10K type strain sequencing project: providing services to taxonomists for standard genome sequencing and annotation.</title>
        <authorList>
            <consortium name="The Broad Institute Genomics Platform"/>
            <consortium name="The Broad Institute Genome Sequencing Center for Infectious Disease"/>
            <person name="Wu L."/>
            <person name="Ma J."/>
        </authorList>
    </citation>
    <scope>NUCLEOTIDE SEQUENCE [LARGE SCALE GENOMIC DNA]</scope>
    <source>
        <strain evidence="3">JCM 18657</strain>
    </source>
</reference>
<sequence length="278" mass="30091">MSVRKNGGRVRLSAALAALAAGLSGCTGAGALGEDPETMLTMALDALVTSGSVPFAAKTEFIEEQAGVTLTGPERYGEMDAGQGVVLLSDGNRDPRVIVRQAEGWRTGDREAAVWPAGAAFGSNPLACIERLKQAGSEVETDSGAASDTGPLVLRVSADFDKIANIWQARLSLPEEQWRTAAESLRQSARLSDSDAERLIRSLEETRRTYGPSLDERLAALRAEAEYRVWIGPGRKIEQIVETTRLQYDWRGARHSETVVETYRFPAADSQDRIISPD</sequence>
<evidence type="ECO:0008006" key="4">
    <source>
        <dbReference type="Google" id="ProtNLM"/>
    </source>
</evidence>
<evidence type="ECO:0000313" key="3">
    <source>
        <dbReference type="Proteomes" id="UP001596528"/>
    </source>
</evidence>
<accession>A0ABW2UXU9</accession>
<dbReference type="EMBL" id="JBHTGQ010000002">
    <property type="protein sequence ID" value="MFC7748717.1"/>
    <property type="molecule type" value="Genomic_DNA"/>
</dbReference>
<comment type="caution">
    <text evidence="2">The sequence shown here is derived from an EMBL/GenBank/DDBJ whole genome shotgun (WGS) entry which is preliminary data.</text>
</comment>
<keyword evidence="3" id="KW-1185">Reference proteome</keyword>
<organism evidence="2 3">
    <name type="scientific">Paenibacillus thermoaerophilus</name>
    <dbReference type="NCBI Taxonomy" id="1215385"/>
    <lineage>
        <taxon>Bacteria</taxon>
        <taxon>Bacillati</taxon>
        <taxon>Bacillota</taxon>
        <taxon>Bacilli</taxon>
        <taxon>Bacillales</taxon>
        <taxon>Paenibacillaceae</taxon>
        <taxon>Paenibacillus</taxon>
    </lineage>
</organism>
<gene>
    <name evidence="2" type="ORF">ACFQWB_01990</name>
</gene>